<dbReference type="Gene3D" id="3.40.50.720">
    <property type="entry name" value="NAD(P)-binding Rossmann-like Domain"/>
    <property type="match status" value="1"/>
</dbReference>
<dbReference type="PROSITE" id="PS50075">
    <property type="entry name" value="CARRIER"/>
    <property type="match status" value="1"/>
</dbReference>
<keyword evidence="1" id="KW-0596">Phosphopantetheine</keyword>
<dbReference type="Gene3D" id="1.10.1200.10">
    <property type="entry name" value="ACP-like"/>
    <property type="match status" value="1"/>
</dbReference>
<dbReference type="InterPro" id="IPR020841">
    <property type="entry name" value="PKS_Beta-ketoAc_synthase_dom"/>
</dbReference>
<protein>
    <submittedName>
        <fullName evidence="11">6-methylsalicylic acid synthase</fullName>
    </submittedName>
</protein>
<gene>
    <name evidence="11" type="primary">6METHYLSALICYLIC</name>
    <name evidence="11" type="ORF">HETSPECPRED_009907</name>
</gene>
<dbReference type="InterPro" id="IPR014043">
    <property type="entry name" value="Acyl_transferase_dom"/>
</dbReference>
<dbReference type="InterPro" id="IPR036291">
    <property type="entry name" value="NAD(P)-bd_dom_sf"/>
</dbReference>
<dbReference type="InterPro" id="IPR020806">
    <property type="entry name" value="PKS_PP-bd"/>
</dbReference>
<dbReference type="Gene3D" id="3.10.129.110">
    <property type="entry name" value="Polyketide synthase dehydratase"/>
    <property type="match status" value="1"/>
</dbReference>
<dbReference type="Gene3D" id="3.40.366.10">
    <property type="entry name" value="Malonyl-Coenzyme A Acyl Carrier Protein, domain 2"/>
    <property type="match status" value="1"/>
</dbReference>
<dbReference type="SMART" id="SM00827">
    <property type="entry name" value="PKS_AT"/>
    <property type="match status" value="1"/>
</dbReference>
<keyword evidence="3" id="KW-0808">Transferase</keyword>
<dbReference type="PROSITE" id="PS52004">
    <property type="entry name" value="KS3_2"/>
    <property type="match status" value="1"/>
</dbReference>
<dbReference type="SUPFAM" id="SSF47336">
    <property type="entry name" value="ACP-like"/>
    <property type="match status" value="1"/>
</dbReference>
<dbReference type="InterPro" id="IPR016035">
    <property type="entry name" value="Acyl_Trfase/lysoPLipase"/>
</dbReference>
<dbReference type="SMART" id="SM00822">
    <property type="entry name" value="PKS_KR"/>
    <property type="match status" value="1"/>
</dbReference>
<dbReference type="Pfam" id="PF00109">
    <property type="entry name" value="ketoacyl-synt"/>
    <property type="match status" value="1"/>
</dbReference>
<evidence type="ECO:0000256" key="5">
    <source>
        <dbReference type="ARBA" id="ARBA00023268"/>
    </source>
</evidence>
<feature type="compositionally biased region" description="Polar residues" evidence="7">
    <location>
        <begin position="1"/>
        <end position="13"/>
    </location>
</feature>
<dbReference type="SMART" id="SM00825">
    <property type="entry name" value="PKS_KS"/>
    <property type="match status" value="1"/>
</dbReference>
<dbReference type="Gene3D" id="3.40.47.10">
    <property type="match status" value="1"/>
</dbReference>
<dbReference type="SUPFAM" id="SSF53901">
    <property type="entry name" value="Thiolase-like"/>
    <property type="match status" value="1"/>
</dbReference>
<evidence type="ECO:0000256" key="7">
    <source>
        <dbReference type="SAM" id="MobiDB-lite"/>
    </source>
</evidence>
<evidence type="ECO:0000256" key="6">
    <source>
        <dbReference type="PROSITE-ProRule" id="PRU01363"/>
    </source>
</evidence>
<dbReference type="InterPro" id="IPR016039">
    <property type="entry name" value="Thiolase-like"/>
</dbReference>
<feature type="region of interest" description="Disordered" evidence="7">
    <location>
        <begin position="1"/>
        <end position="24"/>
    </location>
</feature>
<evidence type="ECO:0000256" key="3">
    <source>
        <dbReference type="ARBA" id="ARBA00022679"/>
    </source>
</evidence>
<keyword evidence="12" id="KW-1185">Reference proteome</keyword>
<dbReference type="PANTHER" id="PTHR43775:SF22">
    <property type="entry name" value="SYNTHASE, PUTATIVE (JCVI)-RELATED"/>
    <property type="match status" value="1"/>
</dbReference>
<dbReference type="InterPro" id="IPR049900">
    <property type="entry name" value="PKS_mFAS_DH"/>
</dbReference>
<feature type="domain" description="Carrier" evidence="8">
    <location>
        <begin position="1722"/>
        <end position="1799"/>
    </location>
</feature>
<accession>A0A8H3IWN9</accession>
<dbReference type="SUPFAM" id="SSF51735">
    <property type="entry name" value="NAD(P)-binding Rossmann-fold domains"/>
    <property type="match status" value="2"/>
</dbReference>
<dbReference type="InterPro" id="IPR014030">
    <property type="entry name" value="Ketoacyl_synth_N"/>
</dbReference>
<dbReference type="Gene3D" id="3.30.70.250">
    <property type="entry name" value="Malonyl-CoA ACP transacylase, ACP-binding"/>
    <property type="match status" value="1"/>
</dbReference>
<evidence type="ECO:0000259" key="9">
    <source>
        <dbReference type="PROSITE" id="PS52004"/>
    </source>
</evidence>
<proteinExistence type="predicted"/>
<dbReference type="GO" id="GO:0044550">
    <property type="term" value="P:secondary metabolite biosynthetic process"/>
    <property type="evidence" value="ECO:0007669"/>
    <property type="project" value="TreeGrafter"/>
</dbReference>
<dbReference type="SUPFAM" id="SSF52151">
    <property type="entry name" value="FabD/lysophospholipase-like"/>
    <property type="match status" value="1"/>
</dbReference>
<dbReference type="Proteomes" id="UP000664521">
    <property type="component" value="Unassembled WGS sequence"/>
</dbReference>
<organism evidence="11 12">
    <name type="scientific">Heterodermia speciosa</name>
    <dbReference type="NCBI Taxonomy" id="116794"/>
    <lineage>
        <taxon>Eukaryota</taxon>
        <taxon>Fungi</taxon>
        <taxon>Dikarya</taxon>
        <taxon>Ascomycota</taxon>
        <taxon>Pezizomycotina</taxon>
        <taxon>Lecanoromycetes</taxon>
        <taxon>OSLEUM clade</taxon>
        <taxon>Lecanoromycetidae</taxon>
        <taxon>Caliciales</taxon>
        <taxon>Physciaceae</taxon>
        <taxon>Heterodermia</taxon>
    </lineage>
</organism>
<dbReference type="InterPro" id="IPR057326">
    <property type="entry name" value="KR_dom"/>
</dbReference>
<keyword evidence="5" id="KW-0511">Multifunctional enzyme</keyword>
<evidence type="ECO:0000313" key="11">
    <source>
        <dbReference type="EMBL" id="CAF9935813.1"/>
    </source>
</evidence>
<sequence length="1801" mass="195330">MDQRATFSDVSEPSDSDPLSLGTASQLEINTPPTEYSSHEFSNGVAVVGMACRVAGGNHSPEQLWQSILAKKDASSAIPATRWEPYRRRDARNAKVLDGTTSRGYFMDALEDFDPSFFGISPKEAEQMDPQQRISMEVAWEALESAGIPPQSLSGTQSAVYWGVGSDDYSRLVLEDLPNIEAWMGIGTAYCGVPNRISYHLNLMGASTAIDAACASSLVAIHHGRQAILLGETKLAIVGGVNALCGPGLFRVLDKAGAISSKGSCQSFDDSAHGYGRGEGVGAVILKDLKDAIADNDRILAILKGSAVAQDGHTNGIMAPNADAQQLVARNALKIAGIDPMTVRYVEAHATSTPLGDPTEISAISSVYGTGRSKESPCFIGSIKPNIGHLEAGAGVMSFIKAVLTINKGILPPQANLSKLNSSVRWEDAGVCVVQDAIEWPVSDKIRRASVCSYGYGGTVSHAVLEEFTPSSVPRTSSEQFGSQSFILLLSAPQEKRLTSQAEKYRSWLLVDGLEYNFESIVTTLAIRRGHHDYRAALIADSHHEAANALEAVIQGSDHAWTARSRRLGPDVNKETVWVFSGHGAQWKEMGRDMLQNPVFFQAISSLDDIVRAEMGFSAVNALQNGNFETSERVQVLTYIMQIGLSSVLKNKGLIPQAIIGHSVGEIAASVVSGALTPEEGVLVVCRRALIYCQVVGLGSMILIHKPYTEIERELFGREAISVAIDASPSSCVVSGSNQSIKDLTEWCRSRGIRTFTVKTDIAFHSPMLQRLVDPLVEALSGKLFPRSPVIKLYSTTLDDPRGEAVRDVQYWAANMVKPVRLRTAVEAAIEDKYGIFLEISSHPLVTHSINETIIERGIDDYAVIPTLVRNKPSEKCILYSIAQLHCKGVSVDWKKQMPGQWLPEVPVSSWSHRPIWKTIETGPFNPGLTPDTEKHTLLGQRISIAGTNTVVHVSKLDESTKPFPGKHPLHGTEIVPAASLINTFIHGTGARAFQNVMLLVPVAVSVPREIQVVVHQDRVILASRLVKNTQKDNDLESSWITHTTAQWSEEFAMCGESERDIWMDTSSIKLRINHRLKDNFSIEYLEKVGVSAMGFPWAISEHWGNSREMIAKFDVTPEISSDIPLPWDPHSWAPAFDAATSVASTIFLDEPRLRMVAQIDQISICIGAIPPKTGWLYIEKTSDAPLAAHISILSEDGKLLAKLRGMRFSEIEGTTGVCNNSVESLVHQIAWPPASLGETPFALSQAIFVSSDRRTIENYVASLPTRIKSAVLTSAEALPGGNLSLIHDRGTAIIYVPGQVNTLDDVADAAEEFISQLLDIIKYVVQTSLPSKVFVITSRVAHGESPTALAQAPLHGLSRIVASEQPDHFGGLIDTEDSTFPLQAIRYVQGGDVIRMSDGVARLARLRALPREKLLPETGNGALSLLPRPEGTYLVSGGLGALGIEVADFLVQKGARRLILISRRSFPLRKEWDQVKGPLASTVERVRGLENRGASIHVLALDIGAKDSRLQLSAAIDELSLPPILGIVHAAGVLEDQLVLETTRSSFSRVLSPKIGGALTLHALFPPGTLDFFVLFSSCGQLFGVPGQSSYASGNAFLDTLATHRRSISGGSDNAVAFQWTSWRGLGMAASTSTSFINAEFESKGITDVTRDDAFRAWCHLARYNTDHAVVLRSQVFNPDEPLPVPILNDIAVRRSAHVAPAAAETNTSTSGTKMPPSGPELTAYLEIQIRECVAAVLHSTLEDVDPRSALSDQGLDSVMTIALRGQLQRALKIKVPPTLTWNHPTVGHLVKWFEDKVRG</sequence>
<dbReference type="Pfam" id="PF00698">
    <property type="entry name" value="Acyl_transf_1"/>
    <property type="match status" value="1"/>
</dbReference>
<dbReference type="SMART" id="SM00823">
    <property type="entry name" value="PKS_PP"/>
    <property type="match status" value="1"/>
</dbReference>
<dbReference type="InterPro" id="IPR036736">
    <property type="entry name" value="ACP-like_sf"/>
</dbReference>
<dbReference type="Pfam" id="PF22336">
    <property type="entry name" value="RhiE-like_linker"/>
    <property type="match status" value="1"/>
</dbReference>
<evidence type="ECO:0000256" key="4">
    <source>
        <dbReference type="ARBA" id="ARBA00022737"/>
    </source>
</evidence>
<dbReference type="EMBL" id="CAJPDS010000086">
    <property type="protein sequence ID" value="CAF9935813.1"/>
    <property type="molecule type" value="Genomic_DNA"/>
</dbReference>
<keyword evidence="4" id="KW-0677">Repeat</keyword>
<dbReference type="InterPro" id="IPR054514">
    <property type="entry name" value="RhiE-like_linker"/>
</dbReference>
<dbReference type="InterPro" id="IPR050091">
    <property type="entry name" value="PKS_NRPS_Biosynth_Enz"/>
</dbReference>
<dbReference type="Pfam" id="PF02801">
    <property type="entry name" value="Ketoacyl-synt_C"/>
    <property type="match status" value="1"/>
</dbReference>
<name>A0A8H3IWN9_9LECA</name>
<dbReference type="Pfam" id="PF08659">
    <property type="entry name" value="KR"/>
    <property type="match status" value="1"/>
</dbReference>
<dbReference type="PROSITE" id="PS52019">
    <property type="entry name" value="PKS_MFAS_DH"/>
    <property type="match status" value="1"/>
</dbReference>
<feature type="domain" description="Ketosynthase family 3 (KS3)" evidence="9">
    <location>
        <begin position="42"/>
        <end position="467"/>
    </location>
</feature>
<dbReference type="InterPro" id="IPR009081">
    <property type="entry name" value="PP-bd_ACP"/>
</dbReference>
<feature type="region of interest" description="C-terminal hotdog fold" evidence="6">
    <location>
        <begin position="1074"/>
        <end position="1218"/>
    </location>
</feature>
<dbReference type="InterPro" id="IPR001227">
    <property type="entry name" value="Ac_transferase_dom_sf"/>
</dbReference>
<dbReference type="OrthoDB" id="5334845at2759"/>
<evidence type="ECO:0000259" key="10">
    <source>
        <dbReference type="PROSITE" id="PS52019"/>
    </source>
</evidence>
<comment type="caution">
    <text evidence="6">Lacks conserved residue(s) required for the propagation of feature annotation.</text>
</comment>
<dbReference type="Pfam" id="PF00550">
    <property type="entry name" value="PP-binding"/>
    <property type="match status" value="1"/>
</dbReference>
<evidence type="ECO:0000256" key="2">
    <source>
        <dbReference type="ARBA" id="ARBA00022553"/>
    </source>
</evidence>
<comment type="caution">
    <text evidence="11">The sequence shown here is derived from an EMBL/GenBank/DDBJ whole genome shotgun (WGS) entry which is preliminary data.</text>
</comment>
<reference evidence="11" key="1">
    <citation type="submission" date="2021-03" db="EMBL/GenBank/DDBJ databases">
        <authorList>
            <person name="Tagirdzhanova G."/>
        </authorList>
    </citation>
    <scope>NUCLEOTIDE SEQUENCE</scope>
</reference>
<dbReference type="InterPro" id="IPR042104">
    <property type="entry name" value="PKS_dehydratase_sf"/>
</dbReference>
<dbReference type="GO" id="GO:0004312">
    <property type="term" value="F:fatty acid synthase activity"/>
    <property type="evidence" value="ECO:0007669"/>
    <property type="project" value="TreeGrafter"/>
</dbReference>
<dbReference type="GO" id="GO:0031177">
    <property type="term" value="F:phosphopantetheine binding"/>
    <property type="evidence" value="ECO:0007669"/>
    <property type="project" value="InterPro"/>
</dbReference>
<evidence type="ECO:0000256" key="1">
    <source>
        <dbReference type="ARBA" id="ARBA00022450"/>
    </source>
</evidence>
<evidence type="ECO:0000313" key="12">
    <source>
        <dbReference type="Proteomes" id="UP000664521"/>
    </source>
</evidence>
<dbReference type="GO" id="GO:0006633">
    <property type="term" value="P:fatty acid biosynthetic process"/>
    <property type="evidence" value="ECO:0007669"/>
    <property type="project" value="TreeGrafter"/>
</dbReference>
<keyword evidence="2" id="KW-0597">Phosphoprotein</keyword>
<dbReference type="InterPro" id="IPR014031">
    <property type="entry name" value="Ketoacyl_synth_C"/>
</dbReference>
<dbReference type="InterPro" id="IPR016036">
    <property type="entry name" value="Malonyl_transacylase_ACP-bd"/>
</dbReference>
<evidence type="ECO:0000259" key="8">
    <source>
        <dbReference type="PROSITE" id="PS50075"/>
    </source>
</evidence>
<dbReference type="CDD" id="cd00833">
    <property type="entry name" value="PKS"/>
    <property type="match status" value="1"/>
</dbReference>
<dbReference type="PANTHER" id="PTHR43775">
    <property type="entry name" value="FATTY ACID SYNTHASE"/>
    <property type="match status" value="1"/>
</dbReference>
<feature type="domain" description="PKS/mFAS DH" evidence="10">
    <location>
        <begin position="936"/>
        <end position="1218"/>
    </location>
</feature>
<dbReference type="InterPro" id="IPR013968">
    <property type="entry name" value="PKS_KR"/>
</dbReference>
<dbReference type="SUPFAM" id="SSF55048">
    <property type="entry name" value="Probable ACP-binding domain of malonyl-CoA ACP transacylase"/>
    <property type="match status" value="1"/>
</dbReference>
<feature type="region of interest" description="N-terminal hotdog fold" evidence="6">
    <location>
        <begin position="936"/>
        <end position="1055"/>
    </location>
</feature>